<dbReference type="EMBL" id="BTGU01000005">
    <property type="protein sequence ID" value="GMN34720.1"/>
    <property type="molecule type" value="Genomic_DNA"/>
</dbReference>
<gene>
    <name evidence="2" type="ORF">TIFTF001_004863</name>
</gene>
<dbReference type="Proteomes" id="UP001187192">
    <property type="component" value="Unassembled WGS sequence"/>
</dbReference>
<evidence type="ECO:0000256" key="1">
    <source>
        <dbReference type="SAM" id="MobiDB-lite"/>
    </source>
</evidence>
<dbReference type="AlphaFoldDB" id="A0AA88CWQ8"/>
<accession>A0AA88CWQ8</accession>
<reference evidence="2" key="1">
    <citation type="submission" date="2023-07" db="EMBL/GenBank/DDBJ databases">
        <title>draft genome sequence of fig (Ficus carica).</title>
        <authorList>
            <person name="Takahashi T."/>
            <person name="Nishimura K."/>
        </authorList>
    </citation>
    <scope>NUCLEOTIDE SEQUENCE</scope>
</reference>
<evidence type="ECO:0000313" key="3">
    <source>
        <dbReference type="Proteomes" id="UP001187192"/>
    </source>
</evidence>
<protein>
    <submittedName>
        <fullName evidence="2">Uncharacterized protein</fullName>
    </submittedName>
</protein>
<name>A0AA88CWQ8_FICCA</name>
<feature type="region of interest" description="Disordered" evidence="1">
    <location>
        <begin position="44"/>
        <end position="119"/>
    </location>
</feature>
<evidence type="ECO:0000313" key="2">
    <source>
        <dbReference type="EMBL" id="GMN34720.1"/>
    </source>
</evidence>
<feature type="compositionally biased region" description="Gly residues" evidence="1">
    <location>
        <begin position="109"/>
        <end position="118"/>
    </location>
</feature>
<sequence>MGRRPTGPTTTSEDGVGGGGCLVVGGVRVRWFCRLGRGIVGPEGVGGPIARGGDGGAPRLDMGGTDGRGGGFATDRTGGSIAGAWESSSPTHGRVHRQGRSGLCRRHGGNGAGRGGRGGLRRRQGYWIERC</sequence>
<feature type="compositionally biased region" description="Gly residues" evidence="1">
    <location>
        <begin position="44"/>
        <end position="56"/>
    </location>
</feature>
<proteinExistence type="predicted"/>
<feature type="compositionally biased region" description="Basic residues" evidence="1">
    <location>
        <begin position="93"/>
        <end position="108"/>
    </location>
</feature>
<comment type="caution">
    <text evidence="2">The sequence shown here is derived from an EMBL/GenBank/DDBJ whole genome shotgun (WGS) entry which is preliminary data.</text>
</comment>
<keyword evidence="3" id="KW-1185">Reference proteome</keyword>
<organism evidence="2 3">
    <name type="scientific">Ficus carica</name>
    <name type="common">Common fig</name>
    <dbReference type="NCBI Taxonomy" id="3494"/>
    <lineage>
        <taxon>Eukaryota</taxon>
        <taxon>Viridiplantae</taxon>
        <taxon>Streptophyta</taxon>
        <taxon>Embryophyta</taxon>
        <taxon>Tracheophyta</taxon>
        <taxon>Spermatophyta</taxon>
        <taxon>Magnoliopsida</taxon>
        <taxon>eudicotyledons</taxon>
        <taxon>Gunneridae</taxon>
        <taxon>Pentapetalae</taxon>
        <taxon>rosids</taxon>
        <taxon>fabids</taxon>
        <taxon>Rosales</taxon>
        <taxon>Moraceae</taxon>
        <taxon>Ficeae</taxon>
        <taxon>Ficus</taxon>
    </lineage>
</organism>